<proteinExistence type="predicted"/>
<gene>
    <name evidence="4" type="ORF">ACFFUR_13680</name>
</gene>
<feature type="domain" description="Putative auto-transporter adhesin head GIN" evidence="3">
    <location>
        <begin position="34"/>
        <end position="213"/>
    </location>
</feature>
<dbReference type="Gene3D" id="2.160.20.120">
    <property type="match status" value="1"/>
</dbReference>
<dbReference type="Pfam" id="PF10988">
    <property type="entry name" value="DUF2807"/>
    <property type="match status" value="1"/>
</dbReference>
<dbReference type="Proteomes" id="UP001589654">
    <property type="component" value="Unassembled WGS sequence"/>
</dbReference>
<organism evidence="4 5">
    <name type="scientific">Echinicola jeungdonensis</name>
    <dbReference type="NCBI Taxonomy" id="709343"/>
    <lineage>
        <taxon>Bacteria</taxon>
        <taxon>Pseudomonadati</taxon>
        <taxon>Bacteroidota</taxon>
        <taxon>Cytophagia</taxon>
        <taxon>Cytophagales</taxon>
        <taxon>Cyclobacteriaceae</taxon>
        <taxon>Echinicola</taxon>
    </lineage>
</organism>
<evidence type="ECO:0000259" key="3">
    <source>
        <dbReference type="Pfam" id="PF10988"/>
    </source>
</evidence>
<comment type="caution">
    <text evidence="4">The sequence shown here is derived from an EMBL/GenBank/DDBJ whole genome shotgun (WGS) entry which is preliminary data.</text>
</comment>
<dbReference type="RefSeq" id="WP_290248111.1">
    <property type="nucleotide sequence ID" value="NZ_JAUFQT010000001.1"/>
</dbReference>
<protein>
    <submittedName>
        <fullName evidence="4">Head GIN domain-containing protein</fullName>
    </submittedName>
</protein>
<keyword evidence="2" id="KW-0732">Signal</keyword>
<feature type="compositionally biased region" description="Basic and acidic residues" evidence="1">
    <location>
        <begin position="227"/>
        <end position="240"/>
    </location>
</feature>
<feature type="region of interest" description="Disordered" evidence="1">
    <location>
        <begin position="219"/>
        <end position="240"/>
    </location>
</feature>
<sequence length="240" mass="25800">MKKQFAILLGLALMVFSAGALAQTSKDSRELSSFRAVKVANSIEAELVKGTRNHIEITASGVDVGDVETEVKKQQLIVGLSHGNFGSNTVKVTITYVDIEEVEALTGAKVFVKNVIENKSVTLRAYTNSYLEAKVRAAKLDLETSTNGKIFIEGKAEDLILEAFTKSEISGPDLIVENAQVRTNTAANSTITVNNSIKGSAATAGKVWFHGEPKLVDVKSNTGGEISHMKRAEKESSKDN</sequence>
<feature type="signal peptide" evidence="2">
    <location>
        <begin position="1"/>
        <end position="22"/>
    </location>
</feature>
<keyword evidence="5" id="KW-1185">Reference proteome</keyword>
<name>A0ABV5J863_9BACT</name>
<dbReference type="InterPro" id="IPR021255">
    <property type="entry name" value="DUF2807"/>
</dbReference>
<accession>A0ABV5J863</accession>
<reference evidence="4 5" key="1">
    <citation type="submission" date="2024-09" db="EMBL/GenBank/DDBJ databases">
        <authorList>
            <person name="Sun Q."/>
            <person name="Mori K."/>
        </authorList>
    </citation>
    <scope>NUCLEOTIDE SEQUENCE [LARGE SCALE GENOMIC DNA]</scope>
    <source>
        <strain evidence="4 5">CECT 7682</strain>
    </source>
</reference>
<evidence type="ECO:0000256" key="2">
    <source>
        <dbReference type="SAM" id="SignalP"/>
    </source>
</evidence>
<evidence type="ECO:0000313" key="4">
    <source>
        <dbReference type="EMBL" id="MFB9212861.1"/>
    </source>
</evidence>
<evidence type="ECO:0000313" key="5">
    <source>
        <dbReference type="Proteomes" id="UP001589654"/>
    </source>
</evidence>
<feature type="chain" id="PRO_5046083560" evidence="2">
    <location>
        <begin position="23"/>
        <end position="240"/>
    </location>
</feature>
<evidence type="ECO:0000256" key="1">
    <source>
        <dbReference type="SAM" id="MobiDB-lite"/>
    </source>
</evidence>
<dbReference type="EMBL" id="JBHMEW010000064">
    <property type="protein sequence ID" value="MFB9212861.1"/>
    <property type="molecule type" value="Genomic_DNA"/>
</dbReference>